<dbReference type="Pfam" id="PF01301">
    <property type="entry name" value="Glyco_hydro_35"/>
    <property type="match status" value="1"/>
</dbReference>
<dbReference type="RefSeq" id="WP_281874076.1">
    <property type="nucleotide sequence ID" value="NZ_BSBO01000046.1"/>
</dbReference>
<evidence type="ECO:0000256" key="4">
    <source>
        <dbReference type="RuleBase" id="RU000675"/>
    </source>
</evidence>
<comment type="caution">
    <text evidence="7">The sequence shown here is derived from an EMBL/GenBank/DDBJ whole genome shotgun (WGS) entry which is preliminary data.</text>
</comment>
<dbReference type="GO" id="GO:0004565">
    <property type="term" value="F:beta-galactosidase activity"/>
    <property type="evidence" value="ECO:0007669"/>
    <property type="project" value="UniProtKB-EC"/>
</dbReference>
<proteinExistence type="inferred from homology"/>
<dbReference type="AlphaFoldDB" id="A0A9W6CBE4"/>
<sequence length="687" mass="79419">MKRKKLPFGYDDPSCPERTLGATDRYLTRNGRPWIPVMGEFHFSRFRSEFWEEEIEKMKAGEVQILATYVFWIHHEEKEGEWNFEGQRNLREFLEICRKCEMPVLLRIGPWSHGECRNGGFPDWLIQKEGIEVRTDQPLYLSYVKRFFEKIYGQTDGFLWKQGGPVLGIQVENEYGHCGGLTGEAGVRHMKTIKQLAKEAGFRVPYYTATGWGGAIVPEGEMLPVLGGYCDAPWEQHIHEMPLNANYLFSHNKDDGSIGSDLQKEREQEFTYDTEKYPYFTAELGGGVQVTMHRRPVVDKKDTCAMVICKLGSGANLLGYYMYHGGTNPKGKYSTLQESKDTGYLNDLPVYSYDFQAPVGEYGRIHDVFYHLRPYHLMLKEFGSMMAETEFILPEWSAGRPEDLTSVRAALRHDEKTGSGFLFWNQYQRHAVLEEHPGEKIVVETEGKKISFPAMDLENGTYGCCPYHLSWGSLLVEISNAQLLCTLGERLVFFADDVSKVRHQIRGDESKIITLSREQAEHAWKINGKLYLAEGCICRAGDKYDLLAYSPDGQICCLPSEEKISYRCEEKHSGAEISRITEGQNYTEYEMNIQYPDKDFPENYWLIIGFDGDRAELWMDGELCGDWFYTGNDWQIGLKYFDWPKQMTIRIYPVREHVYVEKKPEQRCGIRKIHVQTEYRISLGTLE</sequence>
<evidence type="ECO:0000313" key="8">
    <source>
        <dbReference type="Proteomes" id="UP001145145"/>
    </source>
</evidence>
<dbReference type="EC" id="3.2.1.23" evidence="4"/>
<reference evidence="7 8" key="1">
    <citation type="journal article" date="2023" name="Int. J. Syst. Evol. Microbiol.">
        <title>Sellimonas catena sp. nov., isolated from human faeces.</title>
        <authorList>
            <person name="Hisatomi A."/>
            <person name="Ohkuma M."/>
            <person name="Sakamoto M."/>
        </authorList>
    </citation>
    <scope>NUCLEOTIDE SEQUENCE [LARGE SCALE GENOMIC DNA]</scope>
    <source>
        <strain evidence="7 8">12EGH17</strain>
    </source>
</reference>
<keyword evidence="3 4" id="KW-0326">Glycosidase</keyword>
<evidence type="ECO:0000256" key="2">
    <source>
        <dbReference type="ARBA" id="ARBA00022801"/>
    </source>
</evidence>
<name>A0A9W6CBE4_9FIRM</name>
<dbReference type="InterPro" id="IPR001944">
    <property type="entry name" value="Glycoside_Hdrlase_35"/>
</dbReference>
<dbReference type="PRINTS" id="PR00742">
    <property type="entry name" value="GLHYDRLASE35"/>
</dbReference>
<organism evidence="7 8">
    <name type="scientific">Sellimonas catena</name>
    <dbReference type="NCBI Taxonomy" id="2994035"/>
    <lineage>
        <taxon>Bacteria</taxon>
        <taxon>Bacillati</taxon>
        <taxon>Bacillota</taxon>
        <taxon>Clostridia</taxon>
        <taxon>Lachnospirales</taxon>
        <taxon>Lachnospiraceae</taxon>
        <taxon>Sellimonas</taxon>
    </lineage>
</organism>
<dbReference type="EMBL" id="BSBO01000046">
    <property type="protein sequence ID" value="GLG06095.1"/>
    <property type="molecule type" value="Genomic_DNA"/>
</dbReference>
<dbReference type="InterPro" id="IPR031330">
    <property type="entry name" value="Gly_Hdrlase_35_cat"/>
</dbReference>
<dbReference type="PANTHER" id="PTHR23421">
    <property type="entry name" value="BETA-GALACTOSIDASE RELATED"/>
    <property type="match status" value="1"/>
</dbReference>
<keyword evidence="2 4" id="KW-0378">Hydrolase</keyword>
<dbReference type="InterPro" id="IPR019801">
    <property type="entry name" value="Glyco_hydro_35_CS"/>
</dbReference>
<feature type="domain" description="Glycoside hydrolase 35 catalytic" evidence="6">
    <location>
        <begin position="27"/>
        <end position="376"/>
    </location>
</feature>
<dbReference type="InterPro" id="IPR017853">
    <property type="entry name" value="GH"/>
</dbReference>
<keyword evidence="8" id="KW-1185">Reference proteome</keyword>
<protein>
    <recommendedName>
        <fullName evidence="4">Beta-galactosidase</fullName>
        <ecNumber evidence="4">3.2.1.23</ecNumber>
    </recommendedName>
</protein>
<evidence type="ECO:0000256" key="5">
    <source>
        <dbReference type="RuleBase" id="RU003679"/>
    </source>
</evidence>
<accession>A0A9W6CBE4</accession>
<comment type="similarity">
    <text evidence="1 5">Belongs to the glycosyl hydrolase 35 family.</text>
</comment>
<evidence type="ECO:0000256" key="1">
    <source>
        <dbReference type="ARBA" id="ARBA00009809"/>
    </source>
</evidence>
<evidence type="ECO:0000259" key="6">
    <source>
        <dbReference type="Pfam" id="PF01301"/>
    </source>
</evidence>
<comment type="catalytic activity">
    <reaction evidence="4">
        <text>Hydrolysis of terminal non-reducing beta-D-galactose residues in beta-D-galactosides.</text>
        <dbReference type="EC" id="3.2.1.23"/>
    </reaction>
</comment>
<evidence type="ECO:0000256" key="3">
    <source>
        <dbReference type="ARBA" id="ARBA00023295"/>
    </source>
</evidence>
<evidence type="ECO:0000313" key="7">
    <source>
        <dbReference type="EMBL" id="GLG06095.1"/>
    </source>
</evidence>
<dbReference type="SUPFAM" id="SSF51445">
    <property type="entry name" value="(Trans)glycosidases"/>
    <property type="match status" value="1"/>
</dbReference>
<dbReference type="Proteomes" id="UP001145145">
    <property type="component" value="Unassembled WGS sequence"/>
</dbReference>
<dbReference type="PROSITE" id="PS01182">
    <property type="entry name" value="GLYCOSYL_HYDROL_F35"/>
    <property type="match status" value="1"/>
</dbReference>
<dbReference type="GO" id="GO:0005975">
    <property type="term" value="P:carbohydrate metabolic process"/>
    <property type="evidence" value="ECO:0007669"/>
    <property type="project" value="InterPro"/>
</dbReference>
<gene>
    <name evidence="7" type="ORF">Selli1_32690</name>
</gene>
<dbReference type="Gene3D" id="3.20.20.80">
    <property type="entry name" value="Glycosidases"/>
    <property type="match status" value="1"/>
</dbReference>